<dbReference type="EMBL" id="BONW01000046">
    <property type="protein sequence ID" value="GIG92762.1"/>
    <property type="molecule type" value="Genomic_DNA"/>
</dbReference>
<evidence type="ECO:0000256" key="1">
    <source>
        <dbReference type="SAM" id="SignalP"/>
    </source>
</evidence>
<feature type="signal peptide" evidence="1">
    <location>
        <begin position="1"/>
        <end position="25"/>
    </location>
</feature>
<evidence type="ECO:0000259" key="2">
    <source>
        <dbReference type="Pfam" id="PF13349"/>
    </source>
</evidence>
<dbReference type="PROSITE" id="PS51257">
    <property type="entry name" value="PROKAR_LIPOPROTEIN"/>
    <property type="match status" value="1"/>
</dbReference>
<comment type="caution">
    <text evidence="3">The sequence shown here is derived from an EMBL/GenBank/DDBJ whole genome shotgun (WGS) entry which is preliminary data.</text>
</comment>
<protein>
    <submittedName>
        <fullName evidence="3">Lipoprotein</fullName>
    </submittedName>
</protein>
<dbReference type="InterPro" id="IPR025164">
    <property type="entry name" value="Toastrack_DUF4097"/>
</dbReference>
<evidence type="ECO:0000313" key="4">
    <source>
        <dbReference type="Proteomes" id="UP000646749"/>
    </source>
</evidence>
<dbReference type="Proteomes" id="UP000646749">
    <property type="component" value="Unassembled WGS sequence"/>
</dbReference>
<feature type="chain" id="PRO_5046420710" evidence="1">
    <location>
        <begin position="26"/>
        <end position="264"/>
    </location>
</feature>
<keyword evidence="1" id="KW-0732">Signal</keyword>
<organism evidence="3 4">
    <name type="scientific">Plantactinospora endophytica</name>
    <dbReference type="NCBI Taxonomy" id="673535"/>
    <lineage>
        <taxon>Bacteria</taxon>
        <taxon>Bacillati</taxon>
        <taxon>Actinomycetota</taxon>
        <taxon>Actinomycetes</taxon>
        <taxon>Micromonosporales</taxon>
        <taxon>Micromonosporaceae</taxon>
        <taxon>Plantactinospora</taxon>
    </lineage>
</organism>
<feature type="domain" description="DUF4097" evidence="2">
    <location>
        <begin position="120"/>
        <end position="261"/>
    </location>
</feature>
<proteinExistence type="predicted"/>
<name>A0ABQ4EEU6_9ACTN</name>
<dbReference type="Gene3D" id="2.160.20.120">
    <property type="match status" value="1"/>
</dbReference>
<reference evidence="3 4" key="1">
    <citation type="submission" date="2021-01" db="EMBL/GenBank/DDBJ databases">
        <title>Whole genome shotgun sequence of Plantactinospora endophytica NBRC 110450.</title>
        <authorList>
            <person name="Komaki H."/>
            <person name="Tamura T."/>
        </authorList>
    </citation>
    <scope>NUCLEOTIDE SEQUENCE [LARGE SCALE GENOMIC DNA]</scope>
    <source>
        <strain evidence="3 4">NBRC 110450</strain>
    </source>
</reference>
<keyword evidence="3" id="KW-0449">Lipoprotein</keyword>
<accession>A0ABQ4EEU6</accession>
<keyword evidence="4" id="KW-1185">Reference proteome</keyword>
<sequence>MLVSRSNASVAVTGALALAALVTLAGCDGFAEQRLTYDRTEDVKITEIEVVPGAGDVVVRTGAVQNVRIERVVQYRGSEPNDATYRIEGTKLILDTDCGRHCGVSYDVLAPTGVALRGTNGSGDVNLTALTEVDIKVGSGDISVTDASGSVRAETGSGDITLTRLPGTVSAQAGSGSIEGRSLGTGKVTARTGSGDISLTLAAAGPVQASASSGSIDLTVPAGGYQVRAQADSGSTDVKVPNDPAAKNVLDIETGSGNITVRPS</sequence>
<evidence type="ECO:0000313" key="3">
    <source>
        <dbReference type="EMBL" id="GIG92762.1"/>
    </source>
</evidence>
<dbReference type="Pfam" id="PF13349">
    <property type="entry name" value="DUF4097"/>
    <property type="match status" value="1"/>
</dbReference>
<dbReference type="RefSeq" id="WP_203871085.1">
    <property type="nucleotide sequence ID" value="NZ_BONW01000046.1"/>
</dbReference>
<gene>
    <name evidence="3" type="ORF">Pen02_76980</name>
</gene>